<feature type="transmembrane region" description="Helical" evidence="5">
    <location>
        <begin position="252"/>
        <end position="273"/>
    </location>
</feature>
<organism evidence="6 7">
    <name type="scientific">Geojedonia litorea</name>
    <dbReference type="NCBI Taxonomy" id="1268269"/>
    <lineage>
        <taxon>Bacteria</taxon>
        <taxon>Pseudomonadati</taxon>
        <taxon>Bacteroidota</taxon>
        <taxon>Flavobacteriia</taxon>
        <taxon>Flavobacteriales</taxon>
        <taxon>Flavobacteriaceae</taxon>
        <taxon>Geojedonia</taxon>
    </lineage>
</organism>
<proteinExistence type="predicted"/>
<name>A0ABV9N8Y1_9FLAO</name>
<dbReference type="Proteomes" id="UP001595953">
    <property type="component" value="Unassembled WGS sequence"/>
</dbReference>
<dbReference type="InterPro" id="IPR011701">
    <property type="entry name" value="MFS"/>
</dbReference>
<evidence type="ECO:0000256" key="3">
    <source>
        <dbReference type="ARBA" id="ARBA00022989"/>
    </source>
</evidence>
<feature type="transmembrane region" description="Helical" evidence="5">
    <location>
        <begin position="84"/>
        <end position="105"/>
    </location>
</feature>
<accession>A0ABV9N8Y1</accession>
<keyword evidence="7" id="KW-1185">Reference proteome</keyword>
<dbReference type="InterPro" id="IPR051788">
    <property type="entry name" value="MFS_Transporter"/>
</dbReference>
<feature type="transmembrane region" description="Helical" evidence="5">
    <location>
        <begin position="211"/>
        <end position="232"/>
    </location>
</feature>
<dbReference type="InterPro" id="IPR036259">
    <property type="entry name" value="MFS_trans_sf"/>
</dbReference>
<evidence type="ECO:0000313" key="7">
    <source>
        <dbReference type="Proteomes" id="UP001595953"/>
    </source>
</evidence>
<dbReference type="PANTHER" id="PTHR23514:SF13">
    <property type="entry name" value="INNER MEMBRANE PROTEIN YBJJ"/>
    <property type="match status" value="1"/>
</dbReference>
<reference evidence="7" key="1">
    <citation type="journal article" date="2019" name="Int. J. Syst. Evol. Microbiol.">
        <title>The Global Catalogue of Microorganisms (GCM) 10K type strain sequencing project: providing services to taxonomists for standard genome sequencing and annotation.</title>
        <authorList>
            <consortium name="The Broad Institute Genomics Platform"/>
            <consortium name="The Broad Institute Genome Sequencing Center for Infectious Disease"/>
            <person name="Wu L."/>
            <person name="Ma J."/>
        </authorList>
    </citation>
    <scope>NUCLEOTIDE SEQUENCE [LARGE SCALE GENOMIC DNA]</scope>
    <source>
        <strain evidence="7">CCUG 63682</strain>
    </source>
</reference>
<dbReference type="SUPFAM" id="SSF103473">
    <property type="entry name" value="MFS general substrate transporter"/>
    <property type="match status" value="1"/>
</dbReference>
<dbReference type="RefSeq" id="WP_387964851.1">
    <property type="nucleotide sequence ID" value="NZ_JBHSGP010000014.1"/>
</dbReference>
<feature type="transmembrane region" description="Helical" evidence="5">
    <location>
        <begin position="177"/>
        <end position="199"/>
    </location>
</feature>
<comment type="caution">
    <text evidence="6">The sequence shown here is derived from an EMBL/GenBank/DDBJ whole genome shotgun (WGS) entry which is preliminary data.</text>
</comment>
<keyword evidence="3 5" id="KW-1133">Transmembrane helix</keyword>
<sequence>MNLFYFWAFIYHMNALKLIVSQGRYFAPALVFASLNIVFGTWATYIPAIKSHLQIDEGELGAAIFFMALGTLILISLAPKLINVLGVGRATGIGIVCFLFSFILPFIADDYIWLCTGMFIVGACAGFTDVAMNTLVSEIEKRDNIHIMSANHGFFSLGGFLGAGIGGFFLAKEILPIQHLLVVIAVLFVVNLLFIGKYFRVSSEKLESHSINFKLIGPILLIGLIAFFIMATEGAIVDWSALYLEKISKAKLSWLGLGYTIFSATMALGRFMGDAISSCFGSKRLILLGIFVALTGFVFILLVEPVMALVGFGLVGLGLSVVIPEIFRLAGKAENIDAALAISLVSGIGFMGFLVGPVLLGFLAELSSLKMSFVALLVFVAMSFFAALTLKNK</sequence>
<feature type="transmembrane region" description="Helical" evidence="5">
    <location>
        <begin position="369"/>
        <end position="390"/>
    </location>
</feature>
<dbReference type="Pfam" id="PF07690">
    <property type="entry name" value="MFS_1"/>
    <property type="match status" value="1"/>
</dbReference>
<evidence type="ECO:0000256" key="1">
    <source>
        <dbReference type="ARBA" id="ARBA00004141"/>
    </source>
</evidence>
<gene>
    <name evidence="6" type="ORF">ACFO5O_14070</name>
</gene>
<dbReference type="EMBL" id="JBHSGP010000014">
    <property type="protein sequence ID" value="MFC4723458.1"/>
    <property type="molecule type" value="Genomic_DNA"/>
</dbReference>
<dbReference type="CDD" id="cd17393">
    <property type="entry name" value="MFS_MosC_like"/>
    <property type="match status" value="1"/>
</dbReference>
<dbReference type="Gene3D" id="1.20.1250.20">
    <property type="entry name" value="MFS general substrate transporter like domains"/>
    <property type="match status" value="2"/>
</dbReference>
<feature type="transmembrane region" description="Helical" evidence="5">
    <location>
        <begin position="153"/>
        <end position="171"/>
    </location>
</feature>
<evidence type="ECO:0000313" key="6">
    <source>
        <dbReference type="EMBL" id="MFC4723458.1"/>
    </source>
</evidence>
<protein>
    <submittedName>
        <fullName evidence="6">MFS transporter</fullName>
    </submittedName>
</protein>
<evidence type="ECO:0000256" key="5">
    <source>
        <dbReference type="SAM" id="Phobius"/>
    </source>
</evidence>
<feature type="transmembrane region" description="Helical" evidence="5">
    <location>
        <begin position="25"/>
        <end position="48"/>
    </location>
</feature>
<evidence type="ECO:0000256" key="2">
    <source>
        <dbReference type="ARBA" id="ARBA00022692"/>
    </source>
</evidence>
<feature type="transmembrane region" description="Helical" evidence="5">
    <location>
        <begin position="339"/>
        <end position="363"/>
    </location>
</feature>
<dbReference type="PANTHER" id="PTHR23514">
    <property type="entry name" value="BYPASS OF STOP CODON PROTEIN 6"/>
    <property type="match status" value="1"/>
</dbReference>
<feature type="transmembrane region" description="Helical" evidence="5">
    <location>
        <begin position="285"/>
        <end position="303"/>
    </location>
</feature>
<feature type="transmembrane region" description="Helical" evidence="5">
    <location>
        <begin position="111"/>
        <end position="132"/>
    </location>
</feature>
<feature type="transmembrane region" description="Helical" evidence="5">
    <location>
        <begin position="309"/>
        <end position="327"/>
    </location>
</feature>
<comment type="subcellular location">
    <subcellularLocation>
        <location evidence="1">Membrane</location>
        <topology evidence="1">Multi-pass membrane protein</topology>
    </subcellularLocation>
</comment>
<feature type="transmembrane region" description="Helical" evidence="5">
    <location>
        <begin position="60"/>
        <end position="77"/>
    </location>
</feature>
<evidence type="ECO:0000256" key="4">
    <source>
        <dbReference type="ARBA" id="ARBA00023136"/>
    </source>
</evidence>
<keyword evidence="4 5" id="KW-0472">Membrane</keyword>
<keyword evidence="2 5" id="KW-0812">Transmembrane</keyword>